<dbReference type="Pfam" id="PF05275">
    <property type="entry name" value="CopB"/>
    <property type="match status" value="1"/>
</dbReference>
<dbReference type="GO" id="GO:0006878">
    <property type="term" value="P:intracellular copper ion homeostasis"/>
    <property type="evidence" value="ECO:0007669"/>
    <property type="project" value="InterPro"/>
</dbReference>
<dbReference type="GO" id="GO:0005507">
    <property type="term" value="F:copper ion binding"/>
    <property type="evidence" value="ECO:0007669"/>
    <property type="project" value="InterPro"/>
</dbReference>
<organism evidence="1 2">
    <name type="scientific">Granulibacter bethesdensis</name>
    <dbReference type="NCBI Taxonomy" id="364410"/>
    <lineage>
        <taxon>Bacteria</taxon>
        <taxon>Pseudomonadati</taxon>
        <taxon>Pseudomonadota</taxon>
        <taxon>Alphaproteobacteria</taxon>
        <taxon>Acetobacterales</taxon>
        <taxon>Acetobacteraceae</taxon>
        <taxon>Granulibacter</taxon>
    </lineage>
</organism>
<dbReference type="Proteomes" id="UP000182373">
    <property type="component" value="Chromosome"/>
</dbReference>
<name>A0AAC9KC94_9PROT</name>
<evidence type="ECO:0000313" key="2">
    <source>
        <dbReference type="Proteomes" id="UP000182373"/>
    </source>
</evidence>
<accession>A0AAC9KC94</accession>
<gene>
    <name evidence="1" type="ORF">GbCGDNIH9_2029</name>
</gene>
<dbReference type="InterPro" id="IPR007939">
    <property type="entry name" value="Cu-R_B_prcur"/>
</dbReference>
<dbReference type="EMBL" id="CP018191">
    <property type="protein sequence ID" value="APH55344.1"/>
    <property type="molecule type" value="Genomic_DNA"/>
</dbReference>
<evidence type="ECO:0000313" key="1">
    <source>
        <dbReference type="EMBL" id="APH55344.1"/>
    </source>
</evidence>
<sequence>MGVSLPPALSHGTRHVPHGGGVMNGLRRIPHAVLLLSLILLTGGTAAGAGMEMQATGRDGPVYLPGGPMPAMDDQVYLHALLEQAEHRMAGTNQVFTYEGEAWLGTDENKLWLKSEGTVGKGGGFQDARHEVLYDRPFSAYFDWQAGWRIDLDNGPTRQWAAFGVQGLTLYFFDLEATAYLGTDGRVAARVEASYDLLLTNRLILQPRMETNWYGQSDPARGLGAGVSNLEAGVRLRYEFARTFAPYLGVVYQEAFGRTGTFQQQQGQAADSVRFLFGLRLWF</sequence>
<dbReference type="AlphaFoldDB" id="A0AAC9KC94"/>
<reference evidence="2" key="1">
    <citation type="submission" date="2016-11" db="EMBL/GenBank/DDBJ databases">
        <title>Comparative genomic and phenotypic analysis of Granulibacter bethesdensis clinical isolates from patients with chronic granulomatous disease.</title>
        <authorList>
            <person name="Zarember K.A."/>
            <person name="Porcella S.F."/>
            <person name="Chu J."/>
            <person name="Ding L."/>
            <person name="Dahlstrom E."/>
            <person name="Barbian K."/>
            <person name="Martens C."/>
            <person name="Sykora L."/>
            <person name="Kramer S."/>
            <person name="Pettinato A.M."/>
            <person name="Hong H."/>
            <person name="Wald G."/>
            <person name="Berg L.J."/>
            <person name="Rogge L.S."/>
            <person name="Greenberg D.E."/>
            <person name="Falcone E.L."/>
            <person name="Neves J.F."/>
            <person name="Simoes M.J."/>
            <person name="Casal M."/>
            <person name="Rodriguez-Lopez F.C."/>
            <person name="Zelazny A."/>
            <person name="Gallin J.I."/>
            <person name="Holland S.M."/>
        </authorList>
    </citation>
    <scope>NUCLEOTIDE SEQUENCE [LARGE SCALE GENOMIC DNA]</scope>
    <source>
        <strain evidence="2">NIH9.1</strain>
    </source>
</reference>
<proteinExistence type="predicted"/>
<dbReference type="GO" id="GO:0009279">
    <property type="term" value="C:cell outer membrane"/>
    <property type="evidence" value="ECO:0007669"/>
    <property type="project" value="InterPro"/>
</dbReference>
<protein>
    <submittedName>
        <fullName evidence="1">Copper resistance protein B</fullName>
    </submittedName>
</protein>